<reference evidence="2" key="1">
    <citation type="submission" date="2024-05" db="EMBL/GenBank/DDBJ databases">
        <authorList>
            <person name="Jung D.-H."/>
        </authorList>
    </citation>
    <scope>NUCLEOTIDE SEQUENCE</scope>
    <source>
        <strain evidence="2">JA-25</strain>
    </source>
</reference>
<keyword evidence="1" id="KW-1133">Transmembrane helix</keyword>
<evidence type="ECO:0000313" key="3">
    <source>
        <dbReference type="Proteomes" id="UP000606008"/>
    </source>
</evidence>
<accession>A0ABX0QLX1</accession>
<protein>
    <submittedName>
        <fullName evidence="2">Uncharacterized protein</fullName>
    </submittedName>
</protein>
<proteinExistence type="predicted"/>
<evidence type="ECO:0000256" key="1">
    <source>
        <dbReference type="SAM" id="Phobius"/>
    </source>
</evidence>
<gene>
    <name evidence="2" type="ORF">F7231_24965</name>
</gene>
<name>A0ABX0QLX1_9BACT</name>
<keyword evidence="3" id="KW-1185">Reference proteome</keyword>
<comment type="caution">
    <text evidence="2">The sequence shown here is derived from an EMBL/GenBank/DDBJ whole genome shotgun (WGS) entry which is preliminary data.</text>
</comment>
<dbReference type="EMBL" id="WAEL01000012">
    <property type="protein sequence ID" value="NID13445.1"/>
    <property type="molecule type" value="Genomic_DNA"/>
</dbReference>
<keyword evidence="1" id="KW-0472">Membrane</keyword>
<feature type="transmembrane region" description="Helical" evidence="1">
    <location>
        <begin position="12"/>
        <end position="30"/>
    </location>
</feature>
<dbReference type="Proteomes" id="UP000606008">
    <property type="component" value="Unassembled WGS sequence"/>
</dbReference>
<dbReference type="RefSeq" id="WP_166693970.1">
    <property type="nucleotide sequence ID" value="NZ_WAEL01000012.1"/>
</dbReference>
<evidence type="ECO:0000313" key="2">
    <source>
        <dbReference type="EMBL" id="NID13445.1"/>
    </source>
</evidence>
<organism evidence="2 3">
    <name type="scientific">Fibrivirga algicola</name>
    <dbReference type="NCBI Taxonomy" id="2950420"/>
    <lineage>
        <taxon>Bacteria</taxon>
        <taxon>Pseudomonadati</taxon>
        <taxon>Bacteroidota</taxon>
        <taxon>Cytophagia</taxon>
        <taxon>Cytophagales</taxon>
        <taxon>Spirosomataceae</taxon>
        <taxon>Fibrivirga</taxon>
    </lineage>
</organism>
<sequence>MIKGIVDLQTALAIALASIPALVTVLWSMWQHNKRVEDVRDLLRSEIKSSSNEILINLEKTKQEIQIVSTKFSNLEQDVKRSLIGIDSINHSSKEFIRSIAEHNVKLDIVNNEITDHKKDKIEIRQNLSNFQKIVVDLEKSLSTSLETFELRLIEIEKKYSGKIAEQIEQLKKNASKGN</sequence>
<keyword evidence="1" id="KW-0812">Transmembrane</keyword>